<dbReference type="EMBL" id="CAXJRC010000041">
    <property type="protein sequence ID" value="CAL2107690.1"/>
    <property type="molecule type" value="Genomic_DNA"/>
</dbReference>
<feature type="transmembrane region" description="Helical" evidence="1">
    <location>
        <begin position="16"/>
        <end position="42"/>
    </location>
</feature>
<evidence type="ECO:0008006" key="4">
    <source>
        <dbReference type="Google" id="ProtNLM"/>
    </source>
</evidence>
<feature type="transmembrane region" description="Helical" evidence="1">
    <location>
        <begin position="62"/>
        <end position="91"/>
    </location>
</feature>
<comment type="caution">
    <text evidence="2">The sequence shown here is derived from an EMBL/GenBank/DDBJ whole genome shotgun (WGS) entry which is preliminary data.</text>
</comment>
<evidence type="ECO:0000313" key="2">
    <source>
        <dbReference type="EMBL" id="CAL2107690.1"/>
    </source>
</evidence>
<sequence>MNTLKLTLKKIDPVKYAIIIGIVMALMSFIMLGFVTLFGGLLGAMGATNDLGPIASIVGGGIFALILFPIIYFIFGFIFGLIGTMLLNFILKKTGGLDIEFEKKGIDISKIGEE</sequence>
<organism evidence="2 3">
    <name type="scientific">Tenacibaculum vairaonense</name>
    <dbReference type="NCBI Taxonomy" id="3137860"/>
    <lineage>
        <taxon>Bacteria</taxon>
        <taxon>Pseudomonadati</taxon>
        <taxon>Bacteroidota</taxon>
        <taxon>Flavobacteriia</taxon>
        <taxon>Flavobacteriales</taxon>
        <taxon>Flavobacteriaceae</taxon>
        <taxon>Tenacibaculum</taxon>
    </lineage>
</organism>
<evidence type="ECO:0000256" key="1">
    <source>
        <dbReference type="SAM" id="Phobius"/>
    </source>
</evidence>
<proteinExistence type="predicted"/>
<gene>
    <name evidence="2" type="ORF">T190115A13A_40212</name>
</gene>
<keyword evidence="1" id="KW-0812">Transmembrane</keyword>
<keyword evidence="1" id="KW-0472">Membrane</keyword>
<accession>A0ABM9PPL9</accession>
<dbReference type="RefSeq" id="WP_348739286.1">
    <property type="nucleotide sequence ID" value="NZ_CAXJRC010000041.1"/>
</dbReference>
<dbReference type="Proteomes" id="UP001497602">
    <property type="component" value="Unassembled WGS sequence"/>
</dbReference>
<keyword evidence="3" id="KW-1185">Reference proteome</keyword>
<name>A0ABM9PPL9_9FLAO</name>
<protein>
    <recommendedName>
        <fullName evidence="4">DUF3566 domain-containing protein</fullName>
    </recommendedName>
</protein>
<keyword evidence="1" id="KW-1133">Transmembrane helix</keyword>
<reference evidence="2 3" key="1">
    <citation type="submission" date="2024-05" db="EMBL/GenBank/DDBJ databases">
        <authorList>
            <person name="Duchaud E."/>
        </authorList>
    </citation>
    <scope>NUCLEOTIDE SEQUENCE [LARGE SCALE GENOMIC DNA]</scope>
    <source>
        <strain evidence="2">Ena-SAMPLE-TAB-13-05-2024-13:56:06:370-140305</strain>
    </source>
</reference>
<evidence type="ECO:0000313" key="3">
    <source>
        <dbReference type="Proteomes" id="UP001497602"/>
    </source>
</evidence>